<dbReference type="Proteomes" id="UP000054776">
    <property type="component" value="Unassembled WGS sequence"/>
</dbReference>
<name>A0A0V1B2V9_TRISP</name>
<keyword evidence="2" id="KW-1185">Reference proteome</keyword>
<proteinExistence type="predicted"/>
<sequence>MQHHLLANTECEETFGRGVPISRQSNVTCPPTATLASSKTFRNSGCVNPARIYFGISYDNWRTS</sequence>
<evidence type="ECO:0000313" key="1">
    <source>
        <dbReference type="EMBL" id="KRY31265.1"/>
    </source>
</evidence>
<reference evidence="1 2" key="1">
    <citation type="submission" date="2015-01" db="EMBL/GenBank/DDBJ databases">
        <title>Evolution of Trichinella species and genotypes.</title>
        <authorList>
            <person name="Korhonen P.K."/>
            <person name="Edoardo P."/>
            <person name="Giuseppe L.R."/>
            <person name="Gasser R.B."/>
        </authorList>
    </citation>
    <scope>NUCLEOTIDE SEQUENCE [LARGE SCALE GENOMIC DNA]</scope>
    <source>
        <strain evidence="1">ISS3</strain>
    </source>
</reference>
<protein>
    <submittedName>
        <fullName evidence="1">Uncharacterized protein</fullName>
    </submittedName>
</protein>
<gene>
    <name evidence="1" type="ORF">T01_3154</name>
</gene>
<accession>A0A0V1B2V9</accession>
<dbReference type="AlphaFoldDB" id="A0A0V1B2V9"/>
<organism evidence="1 2">
    <name type="scientific">Trichinella spiralis</name>
    <name type="common">Trichina worm</name>
    <dbReference type="NCBI Taxonomy" id="6334"/>
    <lineage>
        <taxon>Eukaryota</taxon>
        <taxon>Metazoa</taxon>
        <taxon>Ecdysozoa</taxon>
        <taxon>Nematoda</taxon>
        <taxon>Enoplea</taxon>
        <taxon>Dorylaimia</taxon>
        <taxon>Trichinellida</taxon>
        <taxon>Trichinellidae</taxon>
        <taxon>Trichinella</taxon>
    </lineage>
</organism>
<dbReference type="EMBL" id="JYDH01000122">
    <property type="protein sequence ID" value="KRY31265.1"/>
    <property type="molecule type" value="Genomic_DNA"/>
</dbReference>
<dbReference type="InParanoid" id="A0A0V1B2V9"/>
<comment type="caution">
    <text evidence="1">The sequence shown here is derived from an EMBL/GenBank/DDBJ whole genome shotgun (WGS) entry which is preliminary data.</text>
</comment>
<evidence type="ECO:0000313" key="2">
    <source>
        <dbReference type="Proteomes" id="UP000054776"/>
    </source>
</evidence>